<dbReference type="InterPro" id="IPR027417">
    <property type="entry name" value="P-loop_NTPase"/>
</dbReference>
<dbReference type="GO" id="GO:0003777">
    <property type="term" value="F:microtubule motor activity"/>
    <property type="evidence" value="ECO:0007669"/>
    <property type="project" value="InterPro"/>
</dbReference>
<feature type="binding site" evidence="5">
    <location>
        <begin position="100"/>
        <end position="107"/>
    </location>
    <ligand>
        <name>ATP</name>
        <dbReference type="ChEBI" id="CHEBI:30616"/>
    </ligand>
</feature>
<dbReference type="InterPro" id="IPR027640">
    <property type="entry name" value="Kinesin-like_fam"/>
</dbReference>
<dbReference type="OrthoDB" id="3176171at2759"/>
<feature type="domain" description="Kinesin motor" evidence="7">
    <location>
        <begin position="11"/>
        <end position="340"/>
    </location>
</feature>
<dbReference type="InterPro" id="IPR001752">
    <property type="entry name" value="Kinesin_motor_dom"/>
</dbReference>
<dbReference type="GO" id="GO:0016887">
    <property type="term" value="F:ATP hydrolysis activity"/>
    <property type="evidence" value="ECO:0007669"/>
    <property type="project" value="TreeGrafter"/>
</dbReference>
<dbReference type="EMBL" id="KQ435180">
    <property type="protein sequence ID" value="KZC14983.1"/>
    <property type="molecule type" value="Genomic_DNA"/>
</dbReference>
<evidence type="ECO:0000256" key="5">
    <source>
        <dbReference type="PROSITE-ProRule" id="PRU00283"/>
    </source>
</evidence>
<dbReference type="SMART" id="SM00129">
    <property type="entry name" value="KISc"/>
    <property type="match status" value="1"/>
</dbReference>
<evidence type="ECO:0000259" key="7">
    <source>
        <dbReference type="PROSITE" id="PS50067"/>
    </source>
</evidence>
<feature type="coiled-coil region" evidence="6">
    <location>
        <begin position="630"/>
        <end position="657"/>
    </location>
</feature>
<dbReference type="SUPFAM" id="SSF52540">
    <property type="entry name" value="P-loop containing nucleoside triphosphate hydrolases"/>
    <property type="match status" value="1"/>
</dbReference>
<sequence length="716" mass="81862">NHDNTITDEKNIRIFIRILPLERPCESCVRIDTDRKKIFVRCLQELQPNRIATTNEPSYWCFKTDGIFFDTSQEEVYRVTCGDLVSKILEGISCVLMGQGQTGSGKSFTLSGLRNNWEHRGLVSRILSDMFSERSNRKKVSTIQYHVSFVELHGKETRDLLSPRMENRIRINDRDPFKDVTVVRVENEEQALRKLFEGESKRSTVLGSTYPASHLASAVITIHATNISLVTSHGVVTKAKIHIVEMAGIGTVGRNGGCKTASDIGTANLTKVQLEQYFTYLRGVKPVAYDATRSSNLLKILGNAFSVSSVIRFISHIQITKEDLDITLSTLRFTGNIAKLKPMKVNEDVKYRQDSLVQRLQSEVDALKRELMINKLFLNQEASINISKARLEQINRSVVSFLSGTMSDFTLYNVSQARQLLKSIKDLYNRFTAKEIEIDQLKILYESMSKSIVDASTSTRVEKGSALFVDSQSRTRKKNDSLGDLLEVKEIANETEKGKVGSVVKTVSVGMTLGPYHKDEEEYWKGSNELASSEHVQQNNTHNVMMLFERFLKEAREYAKIKEKLDKSEKTLATVQQRYSNSIDMYFQVKSALENARDKLSKCQQIRQAMRPKNENEAVPEMEIVLARDIACHQKVLVNLEEEVTQAQNEIRDLFMEQIDMRSRLKSGFREYCKQMDVLPLYSDKLMKLLLEPVEKKSLEGIKRKFNQFQRAMMRK</sequence>
<keyword evidence="4" id="KW-0963">Cytoplasm</keyword>
<dbReference type="PANTHER" id="PTHR24115">
    <property type="entry name" value="KINESIN-RELATED"/>
    <property type="match status" value="1"/>
</dbReference>
<dbReference type="GO" id="GO:0005871">
    <property type="term" value="C:kinesin complex"/>
    <property type="evidence" value="ECO:0007669"/>
    <property type="project" value="TreeGrafter"/>
</dbReference>
<feature type="non-terminal residue" evidence="8">
    <location>
        <position position="716"/>
    </location>
</feature>
<keyword evidence="4" id="KW-0206">Cytoskeleton</keyword>
<dbReference type="InterPro" id="IPR036961">
    <property type="entry name" value="Kinesin_motor_dom_sf"/>
</dbReference>
<evidence type="ECO:0000313" key="9">
    <source>
        <dbReference type="Proteomes" id="UP000076502"/>
    </source>
</evidence>
<name>A0A154PSY8_DUFNO</name>
<dbReference type="GO" id="GO:0007018">
    <property type="term" value="P:microtubule-based movement"/>
    <property type="evidence" value="ECO:0007669"/>
    <property type="project" value="InterPro"/>
</dbReference>
<evidence type="ECO:0000256" key="2">
    <source>
        <dbReference type="ARBA" id="ARBA00022741"/>
    </source>
</evidence>
<evidence type="ECO:0000256" key="1">
    <source>
        <dbReference type="ARBA" id="ARBA00004245"/>
    </source>
</evidence>
<dbReference type="Gene3D" id="3.40.850.10">
    <property type="entry name" value="Kinesin motor domain"/>
    <property type="match status" value="1"/>
</dbReference>
<dbReference type="PROSITE" id="PS50067">
    <property type="entry name" value="KINESIN_MOTOR_2"/>
    <property type="match status" value="1"/>
</dbReference>
<keyword evidence="2 5" id="KW-0547">Nucleotide-binding</keyword>
<comment type="similarity">
    <text evidence="5">Belongs to the TRAFAC class myosin-kinesin ATPase superfamily. Kinesin family.</text>
</comment>
<protein>
    <submittedName>
        <fullName evidence="8">Kinesin-like protein KIF9</fullName>
    </submittedName>
</protein>
<dbReference type="Pfam" id="PF00225">
    <property type="entry name" value="Kinesin"/>
    <property type="match status" value="1"/>
</dbReference>
<evidence type="ECO:0000256" key="4">
    <source>
        <dbReference type="ARBA" id="ARBA00023212"/>
    </source>
</evidence>
<dbReference type="AlphaFoldDB" id="A0A154PSY8"/>
<keyword evidence="9" id="KW-1185">Reference proteome</keyword>
<proteinExistence type="inferred from homology"/>
<dbReference type="Proteomes" id="UP000076502">
    <property type="component" value="Unassembled WGS sequence"/>
</dbReference>
<gene>
    <name evidence="8" type="ORF">WN55_07831</name>
</gene>
<organism evidence="8 9">
    <name type="scientific">Dufourea novaeangliae</name>
    <name type="common">Sweat bee</name>
    <dbReference type="NCBI Taxonomy" id="178035"/>
    <lineage>
        <taxon>Eukaryota</taxon>
        <taxon>Metazoa</taxon>
        <taxon>Ecdysozoa</taxon>
        <taxon>Arthropoda</taxon>
        <taxon>Hexapoda</taxon>
        <taxon>Insecta</taxon>
        <taxon>Pterygota</taxon>
        <taxon>Neoptera</taxon>
        <taxon>Endopterygota</taxon>
        <taxon>Hymenoptera</taxon>
        <taxon>Apocrita</taxon>
        <taxon>Aculeata</taxon>
        <taxon>Apoidea</taxon>
        <taxon>Anthophila</taxon>
        <taxon>Halictidae</taxon>
        <taxon>Rophitinae</taxon>
        <taxon>Dufourea</taxon>
    </lineage>
</organism>
<evidence type="ECO:0000313" key="8">
    <source>
        <dbReference type="EMBL" id="KZC14983.1"/>
    </source>
</evidence>
<keyword evidence="3 5" id="KW-0067">ATP-binding</keyword>
<feature type="non-terminal residue" evidence="8">
    <location>
        <position position="1"/>
    </location>
</feature>
<keyword evidence="6" id="KW-0175">Coiled coil</keyword>
<dbReference type="PRINTS" id="PR00380">
    <property type="entry name" value="KINESINHEAVY"/>
</dbReference>
<dbReference type="GO" id="GO:0008017">
    <property type="term" value="F:microtubule binding"/>
    <property type="evidence" value="ECO:0007669"/>
    <property type="project" value="InterPro"/>
</dbReference>
<dbReference type="GO" id="GO:0005524">
    <property type="term" value="F:ATP binding"/>
    <property type="evidence" value="ECO:0007669"/>
    <property type="project" value="UniProtKB-UniRule"/>
</dbReference>
<dbReference type="GO" id="GO:0005874">
    <property type="term" value="C:microtubule"/>
    <property type="evidence" value="ECO:0007669"/>
    <property type="project" value="TreeGrafter"/>
</dbReference>
<dbReference type="STRING" id="178035.A0A154PSY8"/>
<evidence type="ECO:0000256" key="3">
    <source>
        <dbReference type="ARBA" id="ARBA00022840"/>
    </source>
</evidence>
<keyword evidence="5" id="KW-0505">Motor protein</keyword>
<reference evidence="8 9" key="1">
    <citation type="submission" date="2015-07" db="EMBL/GenBank/DDBJ databases">
        <title>The genome of Dufourea novaeangliae.</title>
        <authorList>
            <person name="Pan H."/>
            <person name="Kapheim K."/>
        </authorList>
    </citation>
    <scope>NUCLEOTIDE SEQUENCE [LARGE SCALE GENOMIC DNA]</scope>
    <source>
        <strain evidence="8">0120121106</strain>
        <tissue evidence="8">Whole body</tissue>
    </source>
</reference>
<evidence type="ECO:0000256" key="6">
    <source>
        <dbReference type="SAM" id="Coils"/>
    </source>
</evidence>
<accession>A0A154PSY8</accession>
<comment type="subcellular location">
    <subcellularLocation>
        <location evidence="1">Cytoplasm</location>
        <location evidence="1">Cytoskeleton</location>
    </subcellularLocation>
</comment>